<sequence length="189" mass="22018">MENFELDRKIIEKINSIKKNKEMINVFTEKKRDENIASKIANDNPSLNTEDVLTIISLYKQITKEYNSELKPYKETNDLLTLSIGEDIIDDYKEQGIDDHLLLQTEKYFPQIGKIKVKSERSLFLSDNEEIRQNLVKKLAKKGKTEYLDINPDAYFEASKQYYAKNKKHLEGVFESTPTVSVSITFPKK</sequence>
<organism evidence="1 2">
    <name type="scientific">Thomasclavelia ramosa</name>
    <dbReference type="NCBI Taxonomy" id="1547"/>
    <lineage>
        <taxon>Bacteria</taxon>
        <taxon>Bacillati</taxon>
        <taxon>Bacillota</taxon>
        <taxon>Erysipelotrichia</taxon>
        <taxon>Erysipelotrichales</taxon>
        <taxon>Coprobacillaceae</taxon>
        <taxon>Thomasclavelia</taxon>
    </lineage>
</organism>
<gene>
    <name evidence="1" type="ORF">PM738_13610</name>
</gene>
<accession>A0AB35IK75</accession>
<comment type="caution">
    <text evidence="1">The sequence shown here is derived from an EMBL/GenBank/DDBJ whole genome shotgun (WGS) entry which is preliminary data.</text>
</comment>
<dbReference type="AlphaFoldDB" id="A0AB35IK75"/>
<dbReference type="Proteomes" id="UP001211987">
    <property type="component" value="Unassembled WGS sequence"/>
</dbReference>
<dbReference type="EMBL" id="JAQLKE010000026">
    <property type="protein sequence ID" value="MDB7084842.1"/>
    <property type="molecule type" value="Genomic_DNA"/>
</dbReference>
<evidence type="ECO:0000313" key="1">
    <source>
        <dbReference type="EMBL" id="MDB7084842.1"/>
    </source>
</evidence>
<reference evidence="1" key="1">
    <citation type="submission" date="2023-01" db="EMBL/GenBank/DDBJ databases">
        <title>Human gut microbiome strain richness.</title>
        <authorList>
            <person name="Chen-Liaw A."/>
        </authorList>
    </citation>
    <scope>NUCLEOTIDE SEQUENCE</scope>
    <source>
        <strain evidence="1">1001217st2_G6_1001217B_191108</strain>
    </source>
</reference>
<proteinExistence type="predicted"/>
<dbReference type="RefSeq" id="WP_272019050.1">
    <property type="nucleotide sequence ID" value="NZ_JAQLKE010000026.1"/>
</dbReference>
<evidence type="ECO:0000313" key="2">
    <source>
        <dbReference type="Proteomes" id="UP001211987"/>
    </source>
</evidence>
<name>A0AB35IK75_9FIRM</name>
<protein>
    <submittedName>
        <fullName evidence="1">Uncharacterized protein</fullName>
    </submittedName>
</protein>